<reference evidence="1" key="1">
    <citation type="submission" date="2016-07" db="EMBL/GenBank/DDBJ databases">
        <authorList>
            <person name="Bretaudeau A."/>
        </authorList>
    </citation>
    <scope>NUCLEOTIDE SEQUENCE</scope>
    <source>
        <strain evidence="1">Rice</strain>
        <tissue evidence="1">Whole body</tissue>
    </source>
</reference>
<protein>
    <submittedName>
        <fullName evidence="1">SFRICE_033237</fullName>
    </submittedName>
</protein>
<gene>
    <name evidence="1" type="ORF">SFRICE_033237</name>
</gene>
<evidence type="ECO:0000313" key="1">
    <source>
        <dbReference type="EMBL" id="SOQ47487.1"/>
    </source>
</evidence>
<sequence>MFVNAPTTLEKILVWGNVFISRALTPRKPQQKIWGRLVVAITATKAPPGKRHLYQIKPHAPICRVTFT</sequence>
<organism evidence="1">
    <name type="scientific">Spodoptera frugiperda</name>
    <name type="common">Fall armyworm</name>
    <dbReference type="NCBI Taxonomy" id="7108"/>
    <lineage>
        <taxon>Eukaryota</taxon>
        <taxon>Metazoa</taxon>
        <taxon>Ecdysozoa</taxon>
        <taxon>Arthropoda</taxon>
        <taxon>Hexapoda</taxon>
        <taxon>Insecta</taxon>
        <taxon>Pterygota</taxon>
        <taxon>Neoptera</taxon>
        <taxon>Endopterygota</taxon>
        <taxon>Lepidoptera</taxon>
        <taxon>Glossata</taxon>
        <taxon>Ditrysia</taxon>
        <taxon>Noctuoidea</taxon>
        <taxon>Noctuidae</taxon>
        <taxon>Amphipyrinae</taxon>
        <taxon>Spodoptera</taxon>
    </lineage>
</organism>
<accession>A0A2H1W374</accession>
<dbReference type="AlphaFoldDB" id="A0A2H1W374"/>
<dbReference type="EMBL" id="ODYU01006014">
    <property type="protein sequence ID" value="SOQ47487.1"/>
    <property type="molecule type" value="Genomic_DNA"/>
</dbReference>
<name>A0A2H1W374_SPOFR</name>
<proteinExistence type="predicted"/>